<dbReference type="Proteomes" id="UP001359559">
    <property type="component" value="Unassembled WGS sequence"/>
</dbReference>
<dbReference type="SMART" id="SM00239">
    <property type="entry name" value="C2"/>
    <property type="match status" value="1"/>
</dbReference>
<accession>A0AAN9K818</accession>
<dbReference type="InterPro" id="IPR035892">
    <property type="entry name" value="C2_domain_sf"/>
</dbReference>
<evidence type="ECO:0000313" key="2">
    <source>
        <dbReference type="EMBL" id="KAK7311257.1"/>
    </source>
</evidence>
<dbReference type="Gene3D" id="2.60.40.150">
    <property type="entry name" value="C2 domain"/>
    <property type="match status" value="1"/>
</dbReference>
<protein>
    <recommendedName>
        <fullName evidence="1">C2 domain-containing protein</fullName>
    </recommendedName>
</protein>
<dbReference type="InterPro" id="IPR000008">
    <property type="entry name" value="C2_dom"/>
</dbReference>
<dbReference type="PANTHER" id="PTHR38365">
    <property type="entry name" value="C2 DOMAIN-CONTAINING PROTEIN-RELATED"/>
    <property type="match status" value="1"/>
</dbReference>
<name>A0AAN9K818_CLITE</name>
<dbReference type="SUPFAM" id="SSF49562">
    <property type="entry name" value="C2 domain (Calcium/lipid-binding domain, CaLB)"/>
    <property type="match status" value="1"/>
</dbReference>
<sequence>MGNGINGVTYEKWFASRTKGNVEEKTRRLSDDEIVLHVMIMSAMGIDHPTLHPNVVSRYYNVVYWVEPGDELRTCVKEGVCPTWNQKGMLYLQSVDDPAFLSLEVQRFDSIVDPGTSSGRVVVGRARIPFPEMFDRDVIGTYALVRSEGETRRPEGLVSVAMRLERIGYSIPCL</sequence>
<dbReference type="PANTHER" id="PTHR38365:SF1">
    <property type="entry name" value="C2 DOMAIN-CONTAINING PROTEIN"/>
    <property type="match status" value="1"/>
</dbReference>
<evidence type="ECO:0000313" key="3">
    <source>
        <dbReference type="Proteomes" id="UP001359559"/>
    </source>
</evidence>
<keyword evidence="3" id="KW-1185">Reference proteome</keyword>
<dbReference type="EMBL" id="JAYKXN010000002">
    <property type="protein sequence ID" value="KAK7311257.1"/>
    <property type="molecule type" value="Genomic_DNA"/>
</dbReference>
<dbReference type="Pfam" id="PF00168">
    <property type="entry name" value="C2"/>
    <property type="match status" value="1"/>
</dbReference>
<organism evidence="2 3">
    <name type="scientific">Clitoria ternatea</name>
    <name type="common">Butterfly pea</name>
    <dbReference type="NCBI Taxonomy" id="43366"/>
    <lineage>
        <taxon>Eukaryota</taxon>
        <taxon>Viridiplantae</taxon>
        <taxon>Streptophyta</taxon>
        <taxon>Embryophyta</taxon>
        <taxon>Tracheophyta</taxon>
        <taxon>Spermatophyta</taxon>
        <taxon>Magnoliopsida</taxon>
        <taxon>eudicotyledons</taxon>
        <taxon>Gunneridae</taxon>
        <taxon>Pentapetalae</taxon>
        <taxon>rosids</taxon>
        <taxon>fabids</taxon>
        <taxon>Fabales</taxon>
        <taxon>Fabaceae</taxon>
        <taxon>Papilionoideae</taxon>
        <taxon>50 kb inversion clade</taxon>
        <taxon>NPAAA clade</taxon>
        <taxon>indigoferoid/millettioid clade</taxon>
        <taxon>Phaseoleae</taxon>
        <taxon>Clitoria</taxon>
    </lineage>
</organism>
<dbReference type="AlphaFoldDB" id="A0AAN9K818"/>
<proteinExistence type="predicted"/>
<comment type="caution">
    <text evidence="2">The sequence shown here is derived from an EMBL/GenBank/DDBJ whole genome shotgun (WGS) entry which is preliminary data.</text>
</comment>
<gene>
    <name evidence="2" type="ORF">RJT34_09276</name>
</gene>
<reference evidence="2 3" key="1">
    <citation type="submission" date="2024-01" db="EMBL/GenBank/DDBJ databases">
        <title>The genomes of 5 underutilized Papilionoideae crops provide insights into root nodulation and disease resistance.</title>
        <authorList>
            <person name="Yuan L."/>
        </authorList>
    </citation>
    <scope>NUCLEOTIDE SEQUENCE [LARGE SCALE GENOMIC DNA]</scope>
    <source>
        <strain evidence="2">LY-2023</strain>
        <tissue evidence="2">Leaf</tissue>
    </source>
</reference>
<evidence type="ECO:0000259" key="1">
    <source>
        <dbReference type="SMART" id="SM00239"/>
    </source>
</evidence>
<feature type="domain" description="C2" evidence="1">
    <location>
        <begin position="35"/>
        <end position="142"/>
    </location>
</feature>